<evidence type="ECO:0000313" key="2">
    <source>
        <dbReference type="Proteomes" id="UP000799755"/>
    </source>
</evidence>
<proteinExistence type="predicted"/>
<organism evidence="1 2">
    <name type="scientific">Lindgomyces ingoldianus</name>
    <dbReference type="NCBI Taxonomy" id="673940"/>
    <lineage>
        <taxon>Eukaryota</taxon>
        <taxon>Fungi</taxon>
        <taxon>Dikarya</taxon>
        <taxon>Ascomycota</taxon>
        <taxon>Pezizomycotina</taxon>
        <taxon>Dothideomycetes</taxon>
        <taxon>Pleosporomycetidae</taxon>
        <taxon>Pleosporales</taxon>
        <taxon>Lindgomycetaceae</taxon>
        <taxon>Lindgomyces</taxon>
    </lineage>
</organism>
<dbReference type="Proteomes" id="UP000799755">
    <property type="component" value="Unassembled WGS sequence"/>
</dbReference>
<accession>A0ACB6Q775</accession>
<dbReference type="EMBL" id="MU003568">
    <property type="protein sequence ID" value="KAF2462660.1"/>
    <property type="molecule type" value="Genomic_DNA"/>
</dbReference>
<keyword evidence="2" id="KW-1185">Reference proteome</keyword>
<protein>
    <submittedName>
        <fullName evidence="1">Uncharacterized protein</fullName>
    </submittedName>
</protein>
<comment type="caution">
    <text evidence="1">The sequence shown here is derived from an EMBL/GenBank/DDBJ whole genome shotgun (WGS) entry which is preliminary data.</text>
</comment>
<gene>
    <name evidence="1" type="ORF">BDR25DRAFT_330114</name>
</gene>
<reference evidence="1" key="1">
    <citation type="journal article" date="2020" name="Stud. Mycol.">
        <title>101 Dothideomycetes genomes: a test case for predicting lifestyles and emergence of pathogens.</title>
        <authorList>
            <person name="Haridas S."/>
            <person name="Albert R."/>
            <person name="Binder M."/>
            <person name="Bloem J."/>
            <person name="Labutti K."/>
            <person name="Salamov A."/>
            <person name="Andreopoulos B."/>
            <person name="Baker S."/>
            <person name="Barry K."/>
            <person name="Bills G."/>
            <person name="Bluhm B."/>
            <person name="Cannon C."/>
            <person name="Castanera R."/>
            <person name="Culley D."/>
            <person name="Daum C."/>
            <person name="Ezra D."/>
            <person name="Gonzalez J."/>
            <person name="Henrissat B."/>
            <person name="Kuo A."/>
            <person name="Liang C."/>
            <person name="Lipzen A."/>
            <person name="Lutzoni F."/>
            <person name="Magnuson J."/>
            <person name="Mondo S."/>
            <person name="Nolan M."/>
            <person name="Ohm R."/>
            <person name="Pangilinan J."/>
            <person name="Park H.-J."/>
            <person name="Ramirez L."/>
            <person name="Alfaro M."/>
            <person name="Sun H."/>
            <person name="Tritt A."/>
            <person name="Yoshinaga Y."/>
            <person name="Zwiers L.-H."/>
            <person name="Turgeon B."/>
            <person name="Goodwin S."/>
            <person name="Spatafora J."/>
            <person name="Crous P."/>
            <person name="Grigoriev I."/>
        </authorList>
    </citation>
    <scope>NUCLEOTIDE SEQUENCE</scope>
    <source>
        <strain evidence="1">ATCC 200398</strain>
    </source>
</reference>
<name>A0ACB6Q775_9PLEO</name>
<sequence>MGVTGSGKSNFIRFATGSQDPKIGEDLESCFDDTHRGDADILAEIAETLSATYKNKLKLSGIIYLHRIKDERMTNAIMRNLTMFRKLCDVTKAERREKQLVEERTWWGYMESKGSKTRRFMNTRESALEIIAEIAGLPRVALQIQREMVGEGLDVNKTTAGEALNKELTDLAAKHTEELKKLQTEMEQAIKD</sequence>
<evidence type="ECO:0000313" key="1">
    <source>
        <dbReference type="EMBL" id="KAF2462660.1"/>
    </source>
</evidence>